<keyword evidence="3" id="KW-1185">Reference proteome</keyword>
<gene>
    <name evidence="2" type="ORF">HAL01_23900</name>
</gene>
<feature type="domain" description="Peptidase C45 hydrolase" evidence="1">
    <location>
        <begin position="105"/>
        <end position="312"/>
    </location>
</feature>
<dbReference type="STRING" id="442899.SAMN05720591_12725"/>
<dbReference type="AlphaFoldDB" id="A0A511X4Q5"/>
<protein>
    <submittedName>
        <fullName evidence="2">Choloylglycine hydrolase</fullName>
    </submittedName>
</protein>
<evidence type="ECO:0000313" key="3">
    <source>
        <dbReference type="Proteomes" id="UP000321400"/>
    </source>
</evidence>
<dbReference type="InterPro" id="IPR005079">
    <property type="entry name" value="Peptidase_C45_hydrolase"/>
</dbReference>
<dbReference type="RefSeq" id="WP_089802923.1">
    <property type="nucleotide sequence ID" value="NZ_BJYE01000048.1"/>
</dbReference>
<dbReference type="InterPro" id="IPR047801">
    <property type="entry name" value="Peptidase_C45"/>
</dbReference>
<dbReference type="SUPFAM" id="SSF56235">
    <property type="entry name" value="N-terminal nucleophile aminohydrolases (Ntn hydrolases)"/>
    <property type="match status" value="1"/>
</dbReference>
<comment type="caution">
    <text evidence="2">The sequence shown here is derived from an EMBL/GenBank/DDBJ whole genome shotgun (WGS) entry which is preliminary data.</text>
</comment>
<accession>A0A511X4Q5</accession>
<dbReference type="Pfam" id="PF03417">
    <property type="entry name" value="AAT"/>
    <property type="match status" value="1"/>
</dbReference>
<evidence type="ECO:0000259" key="1">
    <source>
        <dbReference type="Pfam" id="PF03417"/>
    </source>
</evidence>
<dbReference type="Proteomes" id="UP000321400">
    <property type="component" value="Unassembled WGS sequence"/>
</dbReference>
<proteinExistence type="predicted"/>
<dbReference type="OrthoDB" id="8617387at2"/>
<dbReference type="GO" id="GO:0016787">
    <property type="term" value="F:hydrolase activity"/>
    <property type="evidence" value="ECO:0007669"/>
    <property type="project" value="UniProtKB-KW"/>
</dbReference>
<dbReference type="InterPro" id="IPR047794">
    <property type="entry name" value="C45_proenzyme-like"/>
</dbReference>
<sequence>MTKVTLDILRFTGDHYQFGYEQGKQLKGSFLISQRQQQFNKRKTTHFLTDSDEALSLLKVFHSPLINEIYGLRDALEIDIDEAIRHFAGYYQEVAKSGCSIMSGTDYFVRNYDSHPDSYEGRLVIYQPTDGGYHSMGPSMQITGRTDGVNEKGLIVGYNFTNRRHSGDGFICNMVARILLETASNIDEAFKILKSLPHRRSFSYVLKDLSGDSIVVEASPRDVVKRQAYMCTNHFEILKEDNRYQYDESSERLSNIKHVWHPNHSMISAYQAFNERKTAIFSNDYQHSSGTLHTIVYNPKARTALVGVGQQAQPVAIHLDETHNATKVNVKKIRGVINWPRPYLNDRY</sequence>
<dbReference type="PANTHER" id="PTHR34180:SF1">
    <property type="entry name" value="BETA-ALANYL-DOPAMINE_CARCININE HYDROLASE"/>
    <property type="match status" value="1"/>
</dbReference>
<dbReference type="Gene3D" id="3.60.60.10">
    <property type="entry name" value="Penicillin V Acylase, Chain A"/>
    <property type="match status" value="1"/>
</dbReference>
<organism evidence="2 3">
    <name type="scientific">Halolactibacillus alkaliphilus</name>
    <dbReference type="NCBI Taxonomy" id="442899"/>
    <lineage>
        <taxon>Bacteria</taxon>
        <taxon>Bacillati</taxon>
        <taxon>Bacillota</taxon>
        <taxon>Bacilli</taxon>
        <taxon>Bacillales</taxon>
        <taxon>Bacillaceae</taxon>
        <taxon>Halolactibacillus</taxon>
    </lineage>
</organism>
<dbReference type="PANTHER" id="PTHR34180">
    <property type="entry name" value="PEPTIDASE C45"/>
    <property type="match status" value="1"/>
</dbReference>
<keyword evidence="2" id="KW-0378">Hydrolase</keyword>
<dbReference type="NCBIfam" id="NF040521">
    <property type="entry name" value="C45_proenzyme"/>
    <property type="match status" value="1"/>
</dbReference>
<dbReference type="EMBL" id="BJYE01000048">
    <property type="protein sequence ID" value="GEN57926.1"/>
    <property type="molecule type" value="Genomic_DNA"/>
</dbReference>
<reference evidence="2 3" key="1">
    <citation type="submission" date="2019-07" db="EMBL/GenBank/DDBJ databases">
        <title>Whole genome shotgun sequence of Halolactibacillus alkaliphilus NBRC 103919.</title>
        <authorList>
            <person name="Hosoyama A."/>
            <person name="Uohara A."/>
            <person name="Ohji S."/>
            <person name="Ichikawa N."/>
        </authorList>
    </citation>
    <scope>NUCLEOTIDE SEQUENCE [LARGE SCALE GENOMIC DNA]</scope>
    <source>
        <strain evidence="2 3">NBRC 103919</strain>
    </source>
</reference>
<name>A0A511X4Q5_9BACI</name>
<evidence type="ECO:0000313" key="2">
    <source>
        <dbReference type="EMBL" id="GEN57926.1"/>
    </source>
</evidence>
<dbReference type="InterPro" id="IPR029055">
    <property type="entry name" value="Ntn_hydrolases_N"/>
</dbReference>